<feature type="non-terminal residue" evidence="2">
    <location>
        <position position="1"/>
    </location>
</feature>
<name>A0A9P6TSY2_9FUNG</name>
<feature type="region of interest" description="Disordered" evidence="1">
    <location>
        <begin position="1"/>
        <end position="98"/>
    </location>
</feature>
<sequence length="119" mass="13994">TNDAGQAEEPRDVFNRYDTIDRPPECRPRSHGSGRPYKHRQRYAIKTRSQLKKHDPPKTMKPYKLKPWKSPPESPMDPLINTTPPKVTPKKPQREVETMNKKQLVEAMQWDHPTRTLDI</sequence>
<dbReference type="OrthoDB" id="2438613at2759"/>
<protein>
    <submittedName>
        <fullName evidence="2">Uncharacterized protein</fullName>
    </submittedName>
</protein>
<evidence type="ECO:0000313" key="2">
    <source>
        <dbReference type="EMBL" id="KAG0240551.1"/>
    </source>
</evidence>
<gene>
    <name evidence="2" type="ORF">BG011_003674</name>
</gene>
<feature type="compositionally biased region" description="Basic and acidic residues" evidence="1">
    <location>
        <begin position="8"/>
        <end position="28"/>
    </location>
</feature>
<dbReference type="EMBL" id="JAAAJA010002404">
    <property type="protein sequence ID" value="KAG0240551.1"/>
    <property type="molecule type" value="Genomic_DNA"/>
</dbReference>
<evidence type="ECO:0000313" key="3">
    <source>
        <dbReference type="Proteomes" id="UP000726737"/>
    </source>
</evidence>
<feature type="non-terminal residue" evidence="2">
    <location>
        <position position="119"/>
    </location>
</feature>
<proteinExistence type="predicted"/>
<keyword evidence="3" id="KW-1185">Reference proteome</keyword>
<feature type="compositionally biased region" description="Basic residues" evidence="1">
    <location>
        <begin position="29"/>
        <end position="51"/>
    </location>
</feature>
<dbReference type="AlphaFoldDB" id="A0A9P6TSY2"/>
<organism evidence="2 3">
    <name type="scientific">Mortierella polycephala</name>
    <dbReference type="NCBI Taxonomy" id="41804"/>
    <lineage>
        <taxon>Eukaryota</taxon>
        <taxon>Fungi</taxon>
        <taxon>Fungi incertae sedis</taxon>
        <taxon>Mucoromycota</taxon>
        <taxon>Mortierellomycotina</taxon>
        <taxon>Mortierellomycetes</taxon>
        <taxon>Mortierellales</taxon>
        <taxon>Mortierellaceae</taxon>
        <taxon>Mortierella</taxon>
    </lineage>
</organism>
<dbReference type="Proteomes" id="UP000726737">
    <property type="component" value="Unassembled WGS sequence"/>
</dbReference>
<accession>A0A9P6TSY2</accession>
<comment type="caution">
    <text evidence="2">The sequence shown here is derived from an EMBL/GenBank/DDBJ whole genome shotgun (WGS) entry which is preliminary data.</text>
</comment>
<evidence type="ECO:0000256" key="1">
    <source>
        <dbReference type="SAM" id="MobiDB-lite"/>
    </source>
</evidence>
<reference evidence="2" key="1">
    <citation type="journal article" date="2020" name="Fungal Divers.">
        <title>Resolving the Mortierellaceae phylogeny through synthesis of multi-gene phylogenetics and phylogenomics.</title>
        <authorList>
            <person name="Vandepol N."/>
            <person name="Liber J."/>
            <person name="Desiro A."/>
            <person name="Na H."/>
            <person name="Kennedy M."/>
            <person name="Barry K."/>
            <person name="Grigoriev I.V."/>
            <person name="Miller A.N."/>
            <person name="O'Donnell K."/>
            <person name="Stajich J.E."/>
            <person name="Bonito G."/>
        </authorList>
    </citation>
    <scope>NUCLEOTIDE SEQUENCE</scope>
    <source>
        <strain evidence="2">KOD948</strain>
    </source>
</reference>